<feature type="domain" description="Glycoside hydrolase 35 catalytic" evidence="3">
    <location>
        <begin position="11"/>
        <end position="248"/>
    </location>
</feature>
<dbReference type="PANTHER" id="PTHR23421">
    <property type="entry name" value="BETA-GALACTOSIDASE RELATED"/>
    <property type="match status" value="1"/>
</dbReference>
<evidence type="ECO:0000259" key="3">
    <source>
        <dbReference type="Pfam" id="PF01301"/>
    </source>
</evidence>
<dbReference type="GO" id="GO:0004565">
    <property type="term" value="F:beta-galactosidase activity"/>
    <property type="evidence" value="ECO:0007669"/>
    <property type="project" value="UniProtKB-EC"/>
</dbReference>
<reference evidence="4" key="2">
    <citation type="submission" date="2021-04" db="EMBL/GenBank/DDBJ databases">
        <authorList>
            <person name="Gilroy R."/>
        </authorList>
    </citation>
    <scope>NUCLEOTIDE SEQUENCE</scope>
    <source>
        <strain evidence="4">ChiHjej13B12-24818</strain>
    </source>
</reference>
<dbReference type="InterPro" id="IPR031330">
    <property type="entry name" value="Gly_Hdrlase_35_cat"/>
</dbReference>
<comment type="similarity">
    <text evidence="1 2">Belongs to the glycosyl hydrolase 35 family.</text>
</comment>
<dbReference type="SUPFAM" id="SSF51445">
    <property type="entry name" value="(Trans)glycosidases"/>
    <property type="match status" value="1"/>
</dbReference>
<dbReference type="EC" id="3.2.1.23" evidence="4"/>
<evidence type="ECO:0000313" key="4">
    <source>
        <dbReference type="EMBL" id="HJB11848.1"/>
    </source>
</evidence>
<reference evidence="4" key="1">
    <citation type="journal article" date="2021" name="PeerJ">
        <title>Extensive microbial diversity within the chicken gut microbiome revealed by metagenomics and culture.</title>
        <authorList>
            <person name="Gilroy R."/>
            <person name="Ravi A."/>
            <person name="Getino M."/>
            <person name="Pursley I."/>
            <person name="Horton D.L."/>
            <person name="Alikhan N.F."/>
            <person name="Baker D."/>
            <person name="Gharbi K."/>
            <person name="Hall N."/>
            <person name="Watson M."/>
            <person name="Adriaenssens E.M."/>
            <person name="Foster-Nyarko E."/>
            <person name="Jarju S."/>
            <person name="Secka A."/>
            <person name="Antonio M."/>
            <person name="Oren A."/>
            <person name="Chaudhuri R.R."/>
            <person name="La Ragione R."/>
            <person name="Hildebrand F."/>
            <person name="Pallen M.J."/>
        </authorList>
    </citation>
    <scope>NUCLEOTIDE SEQUENCE</scope>
    <source>
        <strain evidence="4">ChiHjej13B12-24818</strain>
    </source>
</reference>
<dbReference type="PRINTS" id="PR00742">
    <property type="entry name" value="GLHYDRLASE35"/>
</dbReference>
<dbReference type="EMBL" id="DWZH01000124">
    <property type="protein sequence ID" value="HJB11848.1"/>
    <property type="molecule type" value="Genomic_DNA"/>
</dbReference>
<dbReference type="Gene3D" id="3.20.20.80">
    <property type="entry name" value="Glycosidases"/>
    <property type="match status" value="1"/>
</dbReference>
<gene>
    <name evidence="4" type="ORF">H9786_15215</name>
</gene>
<proteinExistence type="inferred from homology"/>
<dbReference type="InterPro" id="IPR001944">
    <property type="entry name" value="Glycoside_Hdrlase_35"/>
</dbReference>
<organism evidence="4 5">
    <name type="scientific">Candidatus Brachybacterium merdavium</name>
    <dbReference type="NCBI Taxonomy" id="2838513"/>
    <lineage>
        <taxon>Bacteria</taxon>
        <taxon>Bacillati</taxon>
        <taxon>Actinomycetota</taxon>
        <taxon>Actinomycetes</taxon>
        <taxon>Micrococcales</taxon>
        <taxon>Dermabacteraceae</taxon>
        <taxon>Brachybacterium</taxon>
    </lineage>
</organism>
<dbReference type="InterPro" id="IPR017853">
    <property type="entry name" value="GH"/>
</dbReference>
<evidence type="ECO:0000256" key="1">
    <source>
        <dbReference type="ARBA" id="ARBA00009809"/>
    </source>
</evidence>
<name>A0A9D2LFV0_9MICO</name>
<evidence type="ECO:0000313" key="5">
    <source>
        <dbReference type="Proteomes" id="UP000823823"/>
    </source>
</evidence>
<protein>
    <submittedName>
        <fullName evidence="4">Beta-galactosidase</fullName>
        <ecNumber evidence="4">3.2.1.23</ecNumber>
    </submittedName>
</protein>
<keyword evidence="4" id="KW-0378">Hydrolase</keyword>
<comment type="caution">
    <text evidence="4">The sequence shown here is derived from an EMBL/GenBank/DDBJ whole genome shotgun (WGS) entry which is preliminary data.</text>
</comment>
<dbReference type="Proteomes" id="UP000823823">
    <property type="component" value="Unassembled WGS sequence"/>
</dbReference>
<evidence type="ECO:0000256" key="2">
    <source>
        <dbReference type="RuleBase" id="RU003679"/>
    </source>
</evidence>
<dbReference type="GO" id="GO:0005975">
    <property type="term" value="P:carbohydrate metabolic process"/>
    <property type="evidence" value="ECO:0007669"/>
    <property type="project" value="InterPro"/>
</dbReference>
<keyword evidence="4" id="KW-0326">Glycosidase</keyword>
<dbReference type="AlphaFoldDB" id="A0A9D2LFV0"/>
<accession>A0A9D2LFV0</accession>
<sequence length="887" mass="94831">MSTLELTTGRLSIDGTPSVLLCSSVFPFRIPSQQWEHRLRLVRESGYRMIDLYVHWGFHEEVEGQIDLSSPERDLQRFLDLAHDQGLLVMARPGPYICSETDGGGLPWWLHGRRAGGGIRVRTTDPAYLKAVGRWFDAVMPVLAAAQTTRGGPVALVQIENELDFFDCPDPDGYMTWLAQRTRAHGIDVPIIACAGQGELHGAGGDAHGVVPTVNLYPADDSTTFDAETRYYSAELEQRELPLMVTETNRLHRTLRREILAGARLVAPYLQTSGFNHLVRPSAGNWGDPGNLMTYDYDFGGYISPDGRRRPEYDEAIRLTATLEAWGERLATARPVPLSATPLTGMKTGGALALEGGGLIVGPAEVEGLDTAVRLRPTAGTIEGDAIDATVTAGTCPFWALDVPLRPWGRSGTLTVATAELVGAATVGDQLQLTFEGTQDSLVKLDLPDGAAGGGRLIQQGIGRTETAGEDGAIRVEIREGATSLADPLPRARHPEHAARVIEDPLDHLGTSHPLPEAGDLIPGTEELGLADGRLRVDLAVPDTATELLLLGAADLVRIVTDGAEHGVHVPHGAPLCVPLAPGRARRARVITQTWGRANFDDARRPALHLGAGRGPGMVLAVTETADVSDLWRVRRLPDQRSTGDLAQQPLRELGGWSSPQLGRDTVYVQQLPLPGPGRVGVLRLHGLTEPIRVSLDGGEETLVSPAAPVIVLGDTAGESGEVEVAIRAPHVSGGLLDRVELLETVVPDVDHLRTVAEEDFIAHLTAAAGADDAWFDLPGNARGTPALTVDAGHPALVRLTPPAGSTDHGALLDLAGRDVAVTVMTDGRRVSRHVLGAPAVAGGDPRRSWIPAEWFRTPTQEVLLCVESLTVRDGIFEGAAWVITPL</sequence>
<dbReference type="Pfam" id="PF01301">
    <property type="entry name" value="Glyco_hydro_35"/>
    <property type="match status" value="1"/>
</dbReference>